<organism evidence="3 4">
    <name type="scientific">Cymbomonas tetramitiformis</name>
    <dbReference type="NCBI Taxonomy" id="36881"/>
    <lineage>
        <taxon>Eukaryota</taxon>
        <taxon>Viridiplantae</taxon>
        <taxon>Chlorophyta</taxon>
        <taxon>Pyramimonadophyceae</taxon>
        <taxon>Pyramimonadales</taxon>
        <taxon>Pyramimonadaceae</taxon>
        <taxon>Cymbomonas</taxon>
    </lineage>
</organism>
<feature type="compositionally biased region" description="Low complexity" evidence="1">
    <location>
        <begin position="168"/>
        <end position="185"/>
    </location>
</feature>
<feature type="transmembrane region" description="Helical" evidence="2">
    <location>
        <begin position="843"/>
        <end position="862"/>
    </location>
</feature>
<keyword evidence="4" id="KW-1185">Reference proteome</keyword>
<keyword evidence="2" id="KW-1133">Transmembrane helix</keyword>
<feature type="transmembrane region" description="Helical" evidence="2">
    <location>
        <begin position="752"/>
        <end position="769"/>
    </location>
</feature>
<evidence type="ECO:0000313" key="4">
    <source>
        <dbReference type="Proteomes" id="UP001190700"/>
    </source>
</evidence>
<feature type="transmembrane region" description="Helical" evidence="2">
    <location>
        <begin position="682"/>
        <end position="703"/>
    </location>
</feature>
<sequence length="956" mass="104822">MGASGCAVRRLSARHRQRPMLAPVEVESARPPCRHRGFKPEPVRMEAESLTMGVSSISMQHTYGKAYTAALQRAGVSTFGTDVSTFGMASTALSHATPIGGGLDPGEAPLDVSHITLLKTLLAGTQLWEELSMDMKEGRAQWKASRGVCEGLEDVDIEAGLRGGQGTSGARQAQASPGAPSSGAARLGLADQWQALAKPTGAGVCEGREGGEDQRERLGLRGDAGLRDPLLSHAPTESPRPSAEALREGGGRPVGRRFGRSKRENDVYIRLCSLMRECVKAAKKRDLESSQLLCKAVGLDFTKVQQAIPFAELMRRSKIVGSAGPVALDVHRMLGTAMVHAFIAMNSVLHNDQEAIQLEMAAQAEWQGFGRSFVWCRGLFQEMLATLKGAGWLQRSLLYRLVLLQESDGSFAMSQEIVNLLRAGENAESMADTLLVQYDMEAAVGSIPEDLWRLCRGAGAAERLWATLLVRATYLLLPVRWIVNPWAKATMQEDMAEAALAYVRRAADHEPELADILDDLCTRAQDIAARWSDAHVAQIQAIQESTGWLPASMRKKPQHVLWWNSAVGWMRVVASSHPLVAIYMVGPNDPFARHERTLVQFNTFICMFCLCMAFYYSKVATCCTQLQEWVGCPFPASHGECLGSATCGLLNTAKKEGWFPEELAQGDFVCNAFPSATWTGRLYAVLVINAVLIPVNIILVLLFSSSGAGGSAPGHMKPNAAKAASRLMGPAMGPVAANTAIFLYAVFFDIKLLTKSMAMLFMACFMMLFRPVANLKGSFKGIVKAVNNFLTASTRCYDRACYFVWFRLLRMQAEPVYSSIYADPLEKYEVMLVGPMDTTADKLAYIFLALFWAMTVWVMLTYGKLVREMMGSEAEKDLITLWGMTLLTQQLGMKGLQLMAMRTAGKVVLKFFQSLMQSKSALSAYRWYEEYSSEKLVLTYDSSAADGFLAETDITV</sequence>
<dbReference type="AlphaFoldDB" id="A0AAE0L7J9"/>
<keyword evidence="2" id="KW-0472">Membrane</keyword>
<keyword evidence="2" id="KW-0812">Transmembrane</keyword>
<protein>
    <submittedName>
        <fullName evidence="3">Uncharacterized protein</fullName>
    </submittedName>
</protein>
<evidence type="ECO:0000256" key="1">
    <source>
        <dbReference type="SAM" id="MobiDB-lite"/>
    </source>
</evidence>
<feature type="transmembrane region" description="Helical" evidence="2">
    <location>
        <begin position="597"/>
        <end position="616"/>
    </location>
</feature>
<proteinExistence type="predicted"/>
<comment type="caution">
    <text evidence="3">The sequence shown here is derived from an EMBL/GenBank/DDBJ whole genome shotgun (WGS) entry which is preliminary data.</text>
</comment>
<accession>A0AAE0L7J9</accession>
<dbReference type="Proteomes" id="UP001190700">
    <property type="component" value="Unassembled WGS sequence"/>
</dbReference>
<reference evidence="3 4" key="1">
    <citation type="journal article" date="2015" name="Genome Biol. Evol.">
        <title>Comparative Genomics of a Bacterivorous Green Alga Reveals Evolutionary Causalities and Consequences of Phago-Mixotrophic Mode of Nutrition.</title>
        <authorList>
            <person name="Burns J.A."/>
            <person name="Paasch A."/>
            <person name="Narechania A."/>
            <person name="Kim E."/>
        </authorList>
    </citation>
    <scope>NUCLEOTIDE SEQUENCE [LARGE SCALE GENOMIC DNA]</scope>
    <source>
        <strain evidence="3 4">PLY_AMNH</strain>
    </source>
</reference>
<feature type="transmembrane region" description="Helical" evidence="2">
    <location>
        <begin position="723"/>
        <end position="745"/>
    </location>
</feature>
<evidence type="ECO:0000313" key="3">
    <source>
        <dbReference type="EMBL" id="KAK3274983.1"/>
    </source>
</evidence>
<evidence type="ECO:0000256" key="2">
    <source>
        <dbReference type="SAM" id="Phobius"/>
    </source>
</evidence>
<dbReference type="EMBL" id="LGRX02007457">
    <property type="protein sequence ID" value="KAK3274983.1"/>
    <property type="molecule type" value="Genomic_DNA"/>
</dbReference>
<name>A0AAE0L7J9_9CHLO</name>
<feature type="region of interest" description="Disordered" evidence="1">
    <location>
        <begin position="160"/>
        <end position="185"/>
    </location>
</feature>
<gene>
    <name evidence="3" type="ORF">CYMTET_16863</name>
</gene>
<feature type="region of interest" description="Disordered" evidence="1">
    <location>
        <begin position="224"/>
        <end position="259"/>
    </location>
</feature>